<evidence type="ECO:0000313" key="6">
    <source>
        <dbReference type="Proteomes" id="UP000053260"/>
    </source>
</evidence>
<dbReference type="InterPro" id="IPR016032">
    <property type="entry name" value="Sig_transdc_resp-reg_C-effctor"/>
</dbReference>
<dbReference type="InterPro" id="IPR036388">
    <property type="entry name" value="WH-like_DNA-bd_sf"/>
</dbReference>
<evidence type="ECO:0000256" key="2">
    <source>
        <dbReference type="ARBA" id="ARBA00023125"/>
    </source>
</evidence>
<dbReference type="Gene3D" id="1.10.10.10">
    <property type="entry name" value="Winged helix-like DNA-binding domain superfamily/Winged helix DNA-binding domain"/>
    <property type="match status" value="1"/>
</dbReference>
<dbReference type="SUPFAM" id="SSF46894">
    <property type="entry name" value="C-terminal effector domain of the bipartite response regulators"/>
    <property type="match status" value="1"/>
</dbReference>
<name>A0A101UVD9_9ACTN</name>
<evidence type="ECO:0000256" key="1">
    <source>
        <dbReference type="ARBA" id="ARBA00023015"/>
    </source>
</evidence>
<dbReference type="PANTHER" id="PTHR44688">
    <property type="entry name" value="DNA-BINDING TRANSCRIPTIONAL ACTIVATOR DEVR_DOSR"/>
    <property type="match status" value="1"/>
</dbReference>
<dbReference type="PROSITE" id="PS50043">
    <property type="entry name" value="HTH_LUXR_2"/>
    <property type="match status" value="1"/>
</dbReference>
<evidence type="ECO:0000313" key="5">
    <source>
        <dbReference type="EMBL" id="KUO17562.1"/>
    </source>
</evidence>
<evidence type="ECO:0000256" key="3">
    <source>
        <dbReference type="ARBA" id="ARBA00023163"/>
    </source>
</evidence>
<dbReference type="CDD" id="cd06170">
    <property type="entry name" value="LuxR_C_like"/>
    <property type="match status" value="1"/>
</dbReference>
<feature type="domain" description="HTH luxR-type" evidence="4">
    <location>
        <begin position="13"/>
        <end position="78"/>
    </location>
</feature>
<gene>
    <name evidence="5" type="ORF">AQJ91_29640</name>
</gene>
<dbReference type="GO" id="GO:0003677">
    <property type="term" value="F:DNA binding"/>
    <property type="evidence" value="ECO:0007669"/>
    <property type="project" value="UniProtKB-KW"/>
</dbReference>
<accession>A0A101UVD9</accession>
<keyword evidence="6" id="KW-1185">Reference proteome</keyword>
<proteinExistence type="predicted"/>
<dbReference type="RefSeq" id="WP_067027637.1">
    <property type="nucleotide sequence ID" value="NZ_KQ949096.1"/>
</dbReference>
<organism evidence="5 6">
    <name type="scientific">Streptomyces dysideae</name>
    <dbReference type="NCBI Taxonomy" id="909626"/>
    <lineage>
        <taxon>Bacteria</taxon>
        <taxon>Bacillati</taxon>
        <taxon>Actinomycetota</taxon>
        <taxon>Actinomycetes</taxon>
        <taxon>Kitasatosporales</taxon>
        <taxon>Streptomycetaceae</taxon>
        <taxon>Streptomyces</taxon>
    </lineage>
</organism>
<keyword evidence="2" id="KW-0238">DNA-binding</keyword>
<comment type="caution">
    <text evidence="5">The sequence shown here is derived from an EMBL/GenBank/DDBJ whole genome shotgun (WGS) entry which is preliminary data.</text>
</comment>
<dbReference type="SMART" id="SM00421">
    <property type="entry name" value="HTH_LUXR"/>
    <property type="match status" value="1"/>
</dbReference>
<sequence>MPRILRSHTGPRTEARPSVLTAQELQIAGLASRGLSNKQIGERLNLSHRTVSTHLYKIFPKLGIASRTELRAALDAGGPPSDGAGRDIS</sequence>
<dbReference type="GO" id="GO:0006355">
    <property type="term" value="P:regulation of DNA-templated transcription"/>
    <property type="evidence" value="ECO:0007669"/>
    <property type="project" value="InterPro"/>
</dbReference>
<dbReference type="AlphaFoldDB" id="A0A101UVD9"/>
<dbReference type="Proteomes" id="UP000053260">
    <property type="component" value="Unassembled WGS sequence"/>
</dbReference>
<dbReference type="PANTHER" id="PTHR44688:SF16">
    <property type="entry name" value="DNA-BINDING TRANSCRIPTIONAL ACTIVATOR DEVR_DOSR"/>
    <property type="match status" value="1"/>
</dbReference>
<dbReference type="STRING" id="909626.AQJ91_29640"/>
<reference evidence="5 6" key="1">
    <citation type="submission" date="2015-10" db="EMBL/GenBank/DDBJ databases">
        <title>Draft genome sequence of Streptomyces sp. RV15, isolated from a marine sponge.</title>
        <authorList>
            <person name="Ruckert C."/>
            <person name="Abdelmohsen U.R."/>
            <person name="Winkler A."/>
            <person name="Hentschel U."/>
            <person name="Kalinowski J."/>
            <person name="Kampfer P."/>
            <person name="Glaeser S."/>
        </authorList>
    </citation>
    <scope>NUCLEOTIDE SEQUENCE [LARGE SCALE GENOMIC DNA]</scope>
    <source>
        <strain evidence="5 6">RV15</strain>
    </source>
</reference>
<keyword evidence="3" id="KW-0804">Transcription</keyword>
<dbReference type="PRINTS" id="PR00038">
    <property type="entry name" value="HTHLUXR"/>
</dbReference>
<dbReference type="Pfam" id="PF00196">
    <property type="entry name" value="GerE"/>
    <property type="match status" value="1"/>
</dbReference>
<dbReference type="InterPro" id="IPR000792">
    <property type="entry name" value="Tscrpt_reg_LuxR_C"/>
</dbReference>
<dbReference type="EMBL" id="LMXB01000074">
    <property type="protein sequence ID" value="KUO17562.1"/>
    <property type="molecule type" value="Genomic_DNA"/>
</dbReference>
<protein>
    <recommendedName>
        <fullName evidence="4">HTH luxR-type domain-containing protein</fullName>
    </recommendedName>
</protein>
<keyword evidence="1" id="KW-0805">Transcription regulation</keyword>
<evidence type="ECO:0000259" key="4">
    <source>
        <dbReference type="PROSITE" id="PS50043"/>
    </source>
</evidence>